<evidence type="ECO:0000313" key="2">
    <source>
        <dbReference type="Proteomes" id="UP001595925"/>
    </source>
</evidence>
<proteinExistence type="predicted"/>
<gene>
    <name evidence="1" type="ORF">ACFPFO_01025</name>
</gene>
<name>A0ABD5QB69_9EURY</name>
<sequence length="52" mass="5420">MAELDIITFDAGEEEIIVADTNAPQVLAALEGAGASLDAAQETHARSEYDGE</sequence>
<dbReference type="EMBL" id="JBHSJG010000004">
    <property type="protein sequence ID" value="MFC4986379.1"/>
    <property type="molecule type" value="Genomic_DNA"/>
</dbReference>
<accession>A0ABD5QB69</accession>
<comment type="caution">
    <text evidence="1">The sequence shown here is derived from an EMBL/GenBank/DDBJ whole genome shotgun (WGS) entry which is preliminary data.</text>
</comment>
<keyword evidence="2" id="KW-1185">Reference proteome</keyword>
<protein>
    <submittedName>
        <fullName evidence="1">Uncharacterized protein</fullName>
    </submittedName>
</protein>
<evidence type="ECO:0000313" key="1">
    <source>
        <dbReference type="EMBL" id="MFC4986379.1"/>
    </source>
</evidence>
<dbReference type="AlphaFoldDB" id="A0ABD5QB69"/>
<reference evidence="1 2" key="1">
    <citation type="journal article" date="2019" name="Int. J. Syst. Evol. Microbiol.">
        <title>The Global Catalogue of Microorganisms (GCM) 10K type strain sequencing project: providing services to taxonomists for standard genome sequencing and annotation.</title>
        <authorList>
            <consortium name="The Broad Institute Genomics Platform"/>
            <consortium name="The Broad Institute Genome Sequencing Center for Infectious Disease"/>
            <person name="Wu L."/>
            <person name="Ma J."/>
        </authorList>
    </citation>
    <scope>NUCLEOTIDE SEQUENCE [LARGE SCALE GENOMIC DNA]</scope>
    <source>
        <strain evidence="1 2">CGMCC 1.15824</strain>
    </source>
</reference>
<dbReference type="Proteomes" id="UP001595925">
    <property type="component" value="Unassembled WGS sequence"/>
</dbReference>
<organism evidence="1 2">
    <name type="scientific">Saliphagus infecundisoli</name>
    <dbReference type="NCBI Taxonomy" id="1849069"/>
    <lineage>
        <taxon>Archaea</taxon>
        <taxon>Methanobacteriati</taxon>
        <taxon>Methanobacteriota</taxon>
        <taxon>Stenosarchaea group</taxon>
        <taxon>Halobacteria</taxon>
        <taxon>Halobacteriales</taxon>
        <taxon>Natrialbaceae</taxon>
        <taxon>Saliphagus</taxon>
    </lineage>
</organism>
<dbReference type="RefSeq" id="WP_224828906.1">
    <property type="nucleotide sequence ID" value="NZ_JAIVEF010000012.1"/>
</dbReference>